<gene>
    <name evidence="6" type="primary">cusB_3</name>
    <name evidence="6" type="ORF">Spa11_22570</name>
</gene>
<dbReference type="NCBIfam" id="TIGR01730">
    <property type="entry name" value="RND_mfp"/>
    <property type="match status" value="1"/>
</dbReference>
<protein>
    <submittedName>
        <fullName evidence="6">Cation efflux system protein CusB</fullName>
    </submittedName>
</protein>
<feature type="signal peptide" evidence="3">
    <location>
        <begin position="1"/>
        <end position="22"/>
    </location>
</feature>
<dbReference type="InterPro" id="IPR058792">
    <property type="entry name" value="Beta-barrel_RND_2"/>
</dbReference>
<feature type="domain" description="YbhG-like alpha-helical hairpin" evidence="4">
    <location>
        <begin position="97"/>
        <end position="207"/>
    </location>
</feature>
<evidence type="ECO:0000259" key="5">
    <source>
        <dbReference type="Pfam" id="PF25954"/>
    </source>
</evidence>
<proteinExistence type="inferred from homology"/>
<keyword evidence="2" id="KW-0175">Coiled coil</keyword>
<evidence type="ECO:0000256" key="1">
    <source>
        <dbReference type="ARBA" id="ARBA00009477"/>
    </source>
</evidence>
<dbReference type="PANTHER" id="PTHR30469">
    <property type="entry name" value="MULTIDRUG RESISTANCE PROTEIN MDTA"/>
    <property type="match status" value="1"/>
</dbReference>
<comment type="similarity">
    <text evidence="1">Belongs to the membrane fusion protein (MFP) (TC 8.A.1) family.</text>
</comment>
<dbReference type="Proteomes" id="UP000316426">
    <property type="component" value="Chromosome"/>
</dbReference>
<keyword evidence="7" id="KW-1185">Reference proteome</keyword>
<evidence type="ECO:0000313" key="6">
    <source>
        <dbReference type="EMBL" id="QDV74058.1"/>
    </source>
</evidence>
<keyword evidence="3" id="KW-0732">Signal</keyword>
<dbReference type="Gene3D" id="1.10.287.470">
    <property type="entry name" value="Helix hairpin bin"/>
    <property type="match status" value="1"/>
</dbReference>
<dbReference type="Gene3D" id="2.40.420.20">
    <property type="match status" value="1"/>
</dbReference>
<accession>A0A518K8D4</accession>
<dbReference type="InterPro" id="IPR006143">
    <property type="entry name" value="RND_pump_MFP"/>
</dbReference>
<feature type="coiled-coil region" evidence="2">
    <location>
        <begin position="94"/>
        <end position="143"/>
    </location>
</feature>
<evidence type="ECO:0000256" key="2">
    <source>
        <dbReference type="SAM" id="Coils"/>
    </source>
</evidence>
<dbReference type="KEGG" id="bmei:Spa11_22570"/>
<evidence type="ECO:0000256" key="3">
    <source>
        <dbReference type="SAM" id="SignalP"/>
    </source>
</evidence>
<dbReference type="GO" id="GO:0015562">
    <property type="term" value="F:efflux transmembrane transporter activity"/>
    <property type="evidence" value="ECO:0007669"/>
    <property type="project" value="TreeGrafter"/>
</dbReference>
<dbReference type="SUPFAM" id="SSF111369">
    <property type="entry name" value="HlyD-like secretion proteins"/>
    <property type="match status" value="2"/>
</dbReference>
<dbReference type="EMBL" id="CP036349">
    <property type="protein sequence ID" value="QDV74058.1"/>
    <property type="molecule type" value="Genomic_DNA"/>
</dbReference>
<dbReference type="Pfam" id="PF25954">
    <property type="entry name" value="Beta-barrel_RND_2"/>
    <property type="match status" value="1"/>
</dbReference>
<feature type="domain" description="CusB-like beta-barrel" evidence="5">
    <location>
        <begin position="257"/>
        <end position="332"/>
    </location>
</feature>
<dbReference type="RefSeq" id="WP_145112129.1">
    <property type="nucleotide sequence ID" value="NZ_CP036349.1"/>
</dbReference>
<reference evidence="6 7" key="1">
    <citation type="submission" date="2019-02" db="EMBL/GenBank/DDBJ databases">
        <title>Deep-cultivation of Planctomycetes and their phenomic and genomic characterization uncovers novel biology.</title>
        <authorList>
            <person name="Wiegand S."/>
            <person name="Jogler M."/>
            <person name="Boedeker C."/>
            <person name="Pinto D."/>
            <person name="Vollmers J."/>
            <person name="Rivas-Marin E."/>
            <person name="Kohn T."/>
            <person name="Peeters S.H."/>
            <person name="Heuer A."/>
            <person name="Rast P."/>
            <person name="Oberbeckmann S."/>
            <person name="Bunk B."/>
            <person name="Jeske O."/>
            <person name="Meyerdierks A."/>
            <person name="Storesund J.E."/>
            <person name="Kallscheuer N."/>
            <person name="Luecker S."/>
            <person name="Lage O.M."/>
            <person name="Pohl T."/>
            <person name="Merkel B.J."/>
            <person name="Hornburger P."/>
            <person name="Mueller R.-W."/>
            <person name="Bruemmer F."/>
            <person name="Labrenz M."/>
            <person name="Spormann A.M."/>
            <person name="Op den Camp H."/>
            <person name="Overmann J."/>
            <person name="Amann R."/>
            <person name="Jetten M.S.M."/>
            <person name="Mascher T."/>
            <person name="Medema M.H."/>
            <person name="Devos D.P."/>
            <person name="Kaster A.-K."/>
            <person name="Ovreas L."/>
            <person name="Rohde M."/>
            <person name="Galperin M.Y."/>
            <person name="Jogler C."/>
        </authorList>
    </citation>
    <scope>NUCLEOTIDE SEQUENCE [LARGE SCALE GENOMIC DNA]</scope>
    <source>
        <strain evidence="6 7">Spa11</strain>
    </source>
</reference>
<dbReference type="InterPro" id="IPR059052">
    <property type="entry name" value="HH_YbhG-like"/>
</dbReference>
<dbReference type="PANTHER" id="PTHR30469:SF15">
    <property type="entry name" value="HLYD FAMILY OF SECRETION PROTEINS"/>
    <property type="match status" value="1"/>
</dbReference>
<dbReference type="AlphaFoldDB" id="A0A518K8D4"/>
<dbReference type="Pfam" id="PF25881">
    <property type="entry name" value="HH_YBHG"/>
    <property type="match status" value="1"/>
</dbReference>
<evidence type="ECO:0000259" key="4">
    <source>
        <dbReference type="Pfam" id="PF25881"/>
    </source>
</evidence>
<name>A0A518K8D4_9BACT</name>
<sequence precursor="true">MSSQPSLLFAFAAASLSAVAYAQPPGAPPPGVVIAPVESRTVAASQTFVGTVQPLRRATIGSAVAGRVVEFPVNQGDRVEAGQTLAQLLTDTINLELDAAKAELELRRQRLAELRNGLRPEEIAQARARMAAAQARRDFANARSSRVEKVYHQQQVITDDEYEEAIALAAEAEGAYLEAKAAYDLAVAGNRKEVIAQAAAEVAMQEAVTERLADQLTKHTIISRFAGYVVTESTEEGQWVNQGDPVAEVIAVDEVEVVAQVVEQSIPFVMPGSEVNIEVPALKGRFFVGRVSEIIPQGDERSRTFPVKIVVTNEITDAGPVLKPGMYARVRLPIGAEQQATMAPKDAIVLGGAQPMVYVVDGDTRQGGEGKVTPVPVKLGVAVGALIEVDGALESGQFVVVEGNERLRPGQAIRIGSVNEPAAAFAVDGPTAPLKATSR</sequence>
<dbReference type="GO" id="GO:1990281">
    <property type="term" value="C:efflux pump complex"/>
    <property type="evidence" value="ECO:0007669"/>
    <property type="project" value="TreeGrafter"/>
</dbReference>
<dbReference type="Gene3D" id="2.40.50.100">
    <property type="match status" value="1"/>
</dbReference>
<evidence type="ECO:0000313" key="7">
    <source>
        <dbReference type="Proteomes" id="UP000316426"/>
    </source>
</evidence>
<organism evidence="6 7">
    <name type="scientific">Botrimarina mediterranea</name>
    <dbReference type="NCBI Taxonomy" id="2528022"/>
    <lineage>
        <taxon>Bacteria</taxon>
        <taxon>Pseudomonadati</taxon>
        <taxon>Planctomycetota</taxon>
        <taxon>Planctomycetia</taxon>
        <taxon>Pirellulales</taxon>
        <taxon>Lacipirellulaceae</taxon>
        <taxon>Botrimarina</taxon>
    </lineage>
</organism>
<feature type="chain" id="PRO_5021747831" evidence="3">
    <location>
        <begin position="23"/>
        <end position="439"/>
    </location>
</feature>
<dbReference type="Gene3D" id="2.40.30.170">
    <property type="match status" value="1"/>
</dbReference>